<feature type="binding site" description="covalent" evidence="6">
    <location>
        <position position="102"/>
    </location>
    <ligand>
        <name>heme c</name>
        <dbReference type="ChEBI" id="CHEBI:61717"/>
    </ligand>
</feature>
<dbReference type="GO" id="GO:0009055">
    <property type="term" value="F:electron transfer activity"/>
    <property type="evidence" value="ECO:0007669"/>
    <property type="project" value="InterPro"/>
</dbReference>
<feature type="binding site" description="covalent" evidence="6">
    <location>
        <position position="53"/>
    </location>
    <ligand>
        <name>heme c</name>
        <dbReference type="ChEBI" id="CHEBI:61717"/>
    </ligand>
</feature>
<reference evidence="8 9" key="1">
    <citation type="submission" date="2018-09" db="EMBL/GenBank/DDBJ databases">
        <title>Genome sequencing of strain 6GH32-13.</title>
        <authorList>
            <person name="Weon H.-Y."/>
            <person name="Heo J."/>
            <person name="Kwon S.-W."/>
        </authorList>
    </citation>
    <scope>NUCLEOTIDE SEQUENCE [LARGE SCALE GENOMIC DNA]</scope>
    <source>
        <strain evidence="8 9">5GH32-13</strain>
    </source>
</reference>
<evidence type="ECO:0000259" key="7">
    <source>
        <dbReference type="PROSITE" id="PS51007"/>
    </source>
</evidence>
<dbReference type="SUPFAM" id="SSF46626">
    <property type="entry name" value="Cytochrome c"/>
    <property type="match status" value="1"/>
</dbReference>
<evidence type="ECO:0000256" key="6">
    <source>
        <dbReference type="PIRSR" id="PIRSR602324-1"/>
    </source>
</evidence>
<evidence type="ECO:0000313" key="9">
    <source>
        <dbReference type="Proteomes" id="UP000263900"/>
    </source>
</evidence>
<accession>A0A3B7MYI5</accession>
<evidence type="ECO:0000256" key="2">
    <source>
        <dbReference type="ARBA" id="ARBA00022617"/>
    </source>
</evidence>
<sequence>MKKLMIAFLISGAIASCGGEEKKPAEVKQEEKKADPLAVENQKGLELIGSNDCTTCHKISEKNIGPAYTDVAAKYEATQANIDTLVNKVINGGTGVWGSVPMTPHPALSKEDATEMVKYILALKK</sequence>
<keyword evidence="1" id="KW-0813">Transport</keyword>
<evidence type="ECO:0000313" key="8">
    <source>
        <dbReference type="EMBL" id="AXY76795.1"/>
    </source>
</evidence>
<keyword evidence="2 6" id="KW-0349">Heme</keyword>
<keyword evidence="3 6" id="KW-0479">Metal-binding</keyword>
<dbReference type="Pfam" id="PF00034">
    <property type="entry name" value="Cytochrom_C"/>
    <property type="match status" value="1"/>
</dbReference>
<dbReference type="InterPro" id="IPR036909">
    <property type="entry name" value="Cyt_c-like_dom_sf"/>
</dbReference>
<dbReference type="EMBL" id="CP032157">
    <property type="protein sequence ID" value="AXY76795.1"/>
    <property type="molecule type" value="Genomic_DNA"/>
</dbReference>
<proteinExistence type="predicted"/>
<dbReference type="InterPro" id="IPR009056">
    <property type="entry name" value="Cyt_c-like_dom"/>
</dbReference>
<dbReference type="PROSITE" id="PS51007">
    <property type="entry name" value="CYTC"/>
    <property type="match status" value="1"/>
</dbReference>
<dbReference type="PRINTS" id="PR00606">
    <property type="entry name" value="CYTCHROMECID"/>
</dbReference>
<evidence type="ECO:0000256" key="4">
    <source>
        <dbReference type="ARBA" id="ARBA00022982"/>
    </source>
</evidence>
<dbReference type="RefSeq" id="WP_119052672.1">
    <property type="nucleotide sequence ID" value="NZ_CP032157.1"/>
</dbReference>
<dbReference type="Proteomes" id="UP000263900">
    <property type="component" value="Chromosome"/>
</dbReference>
<dbReference type="PROSITE" id="PS51257">
    <property type="entry name" value="PROKAR_LIPOPROTEIN"/>
    <property type="match status" value="1"/>
</dbReference>
<keyword evidence="9" id="KW-1185">Reference proteome</keyword>
<dbReference type="Gene3D" id="1.10.760.10">
    <property type="entry name" value="Cytochrome c-like domain"/>
    <property type="match status" value="1"/>
</dbReference>
<dbReference type="GO" id="GO:0020037">
    <property type="term" value="F:heme binding"/>
    <property type="evidence" value="ECO:0007669"/>
    <property type="project" value="InterPro"/>
</dbReference>
<evidence type="ECO:0000256" key="1">
    <source>
        <dbReference type="ARBA" id="ARBA00022448"/>
    </source>
</evidence>
<dbReference type="GO" id="GO:0005506">
    <property type="term" value="F:iron ion binding"/>
    <property type="evidence" value="ECO:0007669"/>
    <property type="project" value="InterPro"/>
</dbReference>
<evidence type="ECO:0000256" key="3">
    <source>
        <dbReference type="ARBA" id="ARBA00022723"/>
    </source>
</evidence>
<dbReference type="OrthoDB" id="9814063at2"/>
<organism evidence="8 9">
    <name type="scientific">Paraflavitalea soli</name>
    <dbReference type="NCBI Taxonomy" id="2315862"/>
    <lineage>
        <taxon>Bacteria</taxon>
        <taxon>Pseudomonadati</taxon>
        <taxon>Bacteroidota</taxon>
        <taxon>Chitinophagia</taxon>
        <taxon>Chitinophagales</taxon>
        <taxon>Chitinophagaceae</taxon>
        <taxon>Paraflavitalea</taxon>
    </lineage>
</organism>
<feature type="domain" description="Cytochrome c" evidence="7">
    <location>
        <begin position="39"/>
        <end position="124"/>
    </location>
</feature>
<gene>
    <name evidence="8" type="ORF">D3H65_23595</name>
</gene>
<protein>
    <submittedName>
        <fullName evidence="8">Cytochrome c class I</fullName>
    </submittedName>
</protein>
<evidence type="ECO:0000256" key="5">
    <source>
        <dbReference type="ARBA" id="ARBA00023004"/>
    </source>
</evidence>
<dbReference type="KEGG" id="pseg:D3H65_23595"/>
<keyword evidence="5 6" id="KW-0408">Iron</keyword>
<feature type="binding site" description="covalent" evidence="6">
    <location>
        <position position="57"/>
    </location>
    <ligand>
        <name>heme c</name>
        <dbReference type="ChEBI" id="CHEBI:61717"/>
    </ligand>
</feature>
<dbReference type="AlphaFoldDB" id="A0A3B7MYI5"/>
<dbReference type="InterPro" id="IPR002324">
    <property type="entry name" value="Cyt_c_ID"/>
</dbReference>
<name>A0A3B7MYI5_9BACT</name>
<keyword evidence="4" id="KW-0249">Electron transport</keyword>
<comment type="PTM">
    <text evidence="6">Binds 1 heme c group covalently per subunit.</text>
</comment>